<reference evidence="1 2" key="1">
    <citation type="submission" date="2018-06" db="EMBL/GenBank/DDBJ databases">
        <authorList>
            <consortium name="Pathogen Informatics"/>
            <person name="Doyle S."/>
        </authorList>
    </citation>
    <scope>NUCLEOTIDE SEQUENCE [LARGE SCALE GENOMIC DNA]</scope>
    <source>
        <strain evidence="1 2">NCTC11645</strain>
    </source>
</reference>
<proteinExistence type="predicted"/>
<name>A0A377HK92_GRIHO</name>
<protein>
    <submittedName>
        <fullName evidence="1">Uncharacterized protein</fullName>
    </submittedName>
</protein>
<dbReference type="AlphaFoldDB" id="A0A377HK92"/>
<organism evidence="1 2">
    <name type="scientific">Grimontia hollisae</name>
    <name type="common">Vibrio hollisae</name>
    <dbReference type="NCBI Taxonomy" id="673"/>
    <lineage>
        <taxon>Bacteria</taxon>
        <taxon>Pseudomonadati</taxon>
        <taxon>Pseudomonadota</taxon>
        <taxon>Gammaproteobacteria</taxon>
        <taxon>Vibrionales</taxon>
        <taxon>Vibrionaceae</taxon>
        <taxon>Grimontia</taxon>
    </lineage>
</organism>
<evidence type="ECO:0000313" key="2">
    <source>
        <dbReference type="Proteomes" id="UP000254512"/>
    </source>
</evidence>
<sequence length="261" mass="29656">MFNFFKNKKNTPASQHIERKLSPSELFSRLIDNEKAQLKATELLLISEPSNLCLVGIGSTTLLTEQLKADPLLPFIGDPHFGRAAYHLLVYRIINHITIYLAGRYTWDSVPSSVQQDHPQYLTNAKYLEETLISTLNLYQELIKKAGTDKDHCRMLCSLIESVLNLSNALDDNDLNRAEAERSNATVQFYRLLNMQCGELIVTTVLTCAAGAAMFVIYDRLLQYIDENETEKILLGREHGLKCYQASKQMMTNEFLAALFK</sequence>
<dbReference type="EMBL" id="UGHD01000002">
    <property type="protein sequence ID" value="STO56504.1"/>
    <property type="molecule type" value="Genomic_DNA"/>
</dbReference>
<gene>
    <name evidence="1" type="ORF">NCTC11645_00849</name>
</gene>
<dbReference type="Proteomes" id="UP000254512">
    <property type="component" value="Unassembled WGS sequence"/>
</dbReference>
<evidence type="ECO:0000313" key="1">
    <source>
        <dbReference type="EMBL" id="STO56504.1"/>
    </source>
</evidence>
<dbReference type="RefSeq" id="WP_115659428.1">
    <property type="nucleotide sequence ID" value="NZ_JACGMI010000003.1"/>
</dbReference>
<accession>A0A377HK92</accession>